<organism evidence="1">
    <name type="scientific">marine sediment metagenome</name>
    <dbReference type="NCBI Taxonomy" id="412755"/>
    <lineage>
        <taxon>unclassified sequences</taxon>
        <taxon>metagenomes</taxon>
        <taxon>ecological metagenomes</taxon>
    </lineage>
</organism>
<proteinExistence type="predicted"/>
<accession>X1ASR2</accession>
<comment type="caution">
    <text evidence="1">The sequence shown here is derived from an EMBL/GenBank/DDBJ whole genome shotgun (WGS) entry which is preliminary data.</text>
</comment>
<dbReference type="AlphaFoldDB" id="X1ASR2"/>
<feature type="non-terminal residue" evidence="1">
    <location>
        <position position="131"/>
    </location>
</feature>
<gene>
    <name evidence="1" type="ORF">S01H4_36328</name>
</gene>
<evidence type="ECO:0000313" key="1">
    <source>
        <dbReference type="EMBL" id="GAG85770.1"/>
    </source>
</evidence>
<name>X1ASR2_9ZZZZ</name>
<sequence length="131" mass="15445">MSSNLEKTTVTFREAVKLYACRNKNSAKTLEKLLKHFSISQVAKLIRTLSSEWIKIPDERKIWLTYRNREIRKEMEKIDPGDRAAVKEKRQELAVFFGVLPERITAIFSEEKARFPGDYDEIDKIAYKVYK</sequence>
<reference evidence="1" key="1">
    <citation type="journal article" date="2014" name="Front. Microbiol.">
        <title>High frequency of phylogenetically diverse reductive dehalogenase-homologous genes in deep subseafloor sedimentary metagenomes.</title>
        <authorList>
            <person name="Kawai M."/>
            <person name="Futagami T."/>
            <person name="Toyoda A."/>
            <person name="Takaki Y."/>
            <person name="Nishi S."/>
            <person name="Hori S."/>
            <person name="Arai W."/>
            <person name="Tsubouchi T."/>
            <person name="Morono Y."/>
            <person name="Uchiyama I."/>
            <person name="Ito T."/>
            <person name="Fujiyama A."/>
            <person name="Inagaki F."/>
            <person name="Takami H."/>
        </authorList>
    </citation>
    <scope>NUCLEOTIDE SEQUENCE</scope>
    <source>
        <strain evidence="1">Expedition CK06-06</strain>
    </source>
</reference>
<protein>
    <submittedName>
        <fullName evidence="1">Uncharacterized protein</fullName>
    </submittedName>
</protein>
<dbReference type="EMBL" id="BART01019405">
    <property type="protein sequence ID" value="GAG85770.1"/>
    <property type="molecule type" value="Genomic_DNA"/>
</dbReference>